<keyword evidence="6" id="KW-0255">Endonuclease</keyword>
<feature type="domain" description="RNase H type-1" evidence="8">
    <location>
        <begin position="27"/>
        <end position="167"/>
    </location>
</feature>
<keyword evidence="10" id="KW-1185">Reference proteome</keyword>
<dbReference type="OrthoDB" id="245563at2759"/>
<dbReference type="GO" id="GO:0003676">
    <property type="term" value="F:nucleic acid binding"/>
    <property type="evidence" value="ECO:0007669"/>
    <property type="project" value="InterPro"/>
</dbReference>
<comment type="catalytic activity">
    <reaction evidence="1">
        <text>Endonucleolytic cleavage to 5'-phosphomonoester.</text>
        <dbReference type="EC" id="3.1.26.4"/>
    </reaction>
</comment>
<feature type="non-terminal residue" evidence="9">
    <location>
        <position position="1"/>
    </location>
</feature>
<dbReference type="InterPro" id="IPR036397">
    <property type="entry name" value="RNaseH_sf"/>
</dbReference>
<dbReference type="InterPro" id="IPR002156">
    <property type="entry name" value="RNaseH_domain"/>
</dbReference>
<evidence type="ECO:0000256" key="1">
    <source>
        <dbReference type="ARBA" id="ARBA00000077"/>
    </source>
</evidence>
<evidence type="ECO:0000256" key="7">
    <source>
        <dbReference type="ARBA" id="ARBA00022801"/>
    </source>
</evidence>
<organism evidence="9 10">
    <name type="scientific">Exidia glandulosa HHB12029</name>
    <dbReference type="NCBI Taxonomy" id="1314781"/>
    <lineage>
        <taxon>Eukaryota</taxon>
        <taxon>Fungi</taxon>
        <taxon>Dikarya</taxon>
        <taxon>Basidiomycota</taxon>
        <taxon>Agaricomycotina</taxon>
        <taxon>Agaricomycetes</taxon>
        <taxon>Auriculariales</taxon>
        <taxon>Exidiaceae</taxon>
        <taxon>Exidia</taxon>
    </lineage>
</organism>
<reference evidence="9 10" key="1">
    <citation type="journal article" date="2016" name="Mol. Biol. Evol.">
        <title>Comparative Genomics of Early-Diverging Mushroom-Forming Fungi Provides Insights into the Origins of Lignocellulose Decay Capabilities.</title>
        <authorList>
            <person name="Nagy L.G."/>
            <person name="Riley R."/>
            <person name="Tritt A."/>
            <person name="Adam C."/>
            <person name="Daum C."/>
            <person name="Floudas D."/>
            <person name="Sun H."/>
            <person name="Yadav J.S."/>
            <person name="Pangilinan J."/>
            <person name="Larsson K.H."/>
            <person name="Matsuura K."/>
            <person name="Barry K."/>
            <person name="Labutti K."/>
            <person name="Kuo R."/>
            <person name="Ohm R.A."/>
            <person name="Bhattacharya S.S."/>
            <person name="Shirouzu T."/>
            <person name="Yoshinaga Y."/>
            <person name="Martin F.M."/>
            <person name="Grigoriev I.V."/>
            <person name="Hibbett D.S."/>
        </authorList>
    </citation>
    <scope>NUCLEOTIDE SEQUENCE [LARGE SCALE GENOMIC DNA]</scope>
    <source>
        <strain evidence="9 10">HHB12029</strain>
    </source>
</reference>
<dbReference type="InterPro" id="IPR012337">
    <property type="entry name" value="RNaseH-like_sf"/>
</dbReference>
<dbReference type="STRING" id="1314781.A0A165NT19"/>
<proteinExistence type="inferred from homology"/>
<evidence type="ECO:0000313" key="9">
    <source>
        <dbReference type="EMBL" id="KZW01182.1"/>
    </source>
</evidence>
<dbReference type="EMBL" id="KV425895">
    <property type="protein sequence ID" value="KZW01182.1"/>
    <property type="molecule type" value="Genomic_DNA"/>
</dbReference>
<keyword evidence="4" id="KW-0540">Nuclease</keyword>
<evidence type="ECO:0000259" key="8">
    <source>
        <dbReference type="PROSITE" id="PS50879"/>
    </source>
</evidence>
<protein>
    <recommendedName>
        <fullName evidence="3">ribonuclease H</fullName>
        <ecNumber evidence="3">3.1.26.4</ecNumber>
    </recommendedName>
</protein>
<name>A0A165NT19_EXIGL</name>
<dbReference type="Pfam" id="PF00075">
    <property type="entry name" value="RNase_H"/>
    <property type="match status" value="1"/>
</dbReference>
<keyword evidence="5" id="KW-0479">Metal-binding</keyword>
<dbReference type="Proteomes" id="UP000077266">
    <property type="component" value="Unassembled WGS sequence"/>
</dbReference>
<comment type="similarity">
    <text evidence="2">Belongs to the RNase H family.</text>
</comment>
<dbReference type="GO" id="GO:0004523">
    <property type="term" value="F:RNA-DNA hybrid ribonuclease activity"/>
    <property type="evidence" value="ECO:0007669"/>
    <property type="project" value="UniProtKB-EC"/>
</dbReference>
<dbReference type="AlphaFoldDB" id="A0A165NT19"/>
<evidence type="ECO:0000256" key="4">
    <source>
        <dbReference type="ARBA" id="ARBA00022722"/>
    </source>
</evidence>
<dbReference type="PANTHER" id="PTHR10642">
    <property type="entry name" value="RIBONUCLEASE H1"/>
    <property type="match status" value="1"/>
</dbReference>
<evidence type="ECO:0000256" key="6">
    <source>
        <dbReference type="ARBA" id="ARBA00022759"/>
    </source>
</evidence>
<evidence type="ECO:0000313" key="10">
    <source>
        <dbReference type="Proteomes" id="UP000077266"/>
    </source>
</evidence>
<accession>A0A165NT19</accession>
<evidence type="ECO:0000256" key="2">
    <source>
        <dbReference type="ARBA" id="ARBA00005300"/>
    </source>
</evidence>
<dbReference type="Gene3D" id="3.30.420.10">
    <property type="entry name" value="Ribonuclease H-like superfamily/Ribonuclease H"/>
    <property type="match status" value="1"/>
</dbReference>
<dbReference type="GO" id="GO:0043137">
    <property type="term" value="P:DNA replication, removal of RNA primer"/>
    <property type="evidence" value="ECO:0007669"/>
    <property type="project" value="TreeGrafter"/>
</dbReference>
<dbReference type="SUPFAM" id="SSF53098">
    <property type="entry name" value="Ribonuclease H-like"/>
    <property type="match status" value="1"/>
</dbReference>
<dbReference type="GO" id="GO:0046872">
    <property type="term" value="F:metal ion binding"/>
    <property type="evidence" value="ECO:0007669"/>
    <property type="project" value="UniProtKB-KW"/>
</dbReference>
<sequence length="167" mass="18672">LLQEVMTDVRSWEQAMRDLYGPLLTVDKNPLFVWTDGSCFDVRKPSARAGAGVFWGEDCPRNIWRRLHGAQQTNNRAELFAILLALDNCDPRRALTLYSDSEYAIRSIAEWAPARADVGWTCKNGDLLQQISAVVLRRTAGLHLVWVKSHNKNAHNDAADGLAKLGA</sequence>
<dbReference type="EC" id="3.1.26.4" evidence="3"/>
<keyword evidence="7" id="KW-0378">Hydrolase</keyword>
<dbReference type="CDD" id="cd09280">
    <property type="entry name" value="RNase_HI_eukaryote_like"/>
    <property type="match status" value="1"/>
</dbReference>
<gene>
    <name evidence="9" type="ORF">EXIGLDRAFT_594774</name>
</gene>
<evidence type="ECO:0000256" key="5">
    <source>
        <dbReference type="ARBA" id="ARBA00022723"/>
    </source>
</evidence>
<dbReference type="PROSITE" id="PS50879">
    <property type="entry name" value="RNASE_H_1"/>
    <property type="match status" value="1"/>
</dbReference>
<feature type="non-terminal residue" evidence="9">
    <location>
        <position position="167"/>
    </location>
</feature>
<dbReference type="PANTHER" id="PTHR10642:SF26">
    <property type="entry name" value="RIBONUCLEASE H1"/>
    <property type="match status" value="1"/>
</dbReference>
<dbReference type="InParanoid" id="A0A165NT19"/>
<evidence type="ECO:0000256" key="3">
    <source>
        <dbReference type="ARBA" id="ARBA00012180"/>
    </source>
</evidence>
<dbReference type="InterPro" id="IPR050092">
    <property type="entry name" value="RNase_H"/>
</dbReference>